<feature type="region of interest" description="Disordered" evidence="7">
    <location>
        <begin position="1924"/>
        <end position="1947"/>
    </location>
</feature>
<keyword evidence="5" id="KW-0539">Nucleus</keyword>
<dbReference type="EMBL" id="VIGI01000003">
    <property type="protein sequence ID" value="KAB8302985.1"/>
    <property type="molecule type" value="Genomic_DNA"/>
</dbReference>
<dbReference type="InterPro" id="IPR016024">
    <property type="entry name" value="ARM-type_fold"/>
</dbReference>
<keyword evidence="3" id="KW-0158">Chromosome</keyword>
<evidence type="ECO:0000313" key="11">
    <source>
        <dbReference type="Proteomes" id="UP000326757"/>
    </source>
</evidence>
<feature type="compositionally biased region" description="Basic and acidic residues" evidence="7">
    <location>
        <begin position="1605"/>
        <end position="1616"/>
    </location>
</feature>
<feature type="compositionally biased region" description="Polar residues" evidence="7">
    <location>
        <begin position="1781"/>
        <end position="1830"/>
    </location>
</feature>
<keyword evidence="8" id="KW-0472">Membrane</keyword>
<dbReference type="PANTHER" id="PTHR22928:SF3">
    <property type="entry name" value="TELOMERE-ASSOCIATED PROTEIN RIF1"/>
    <property type="match status" value="1"/>
</dbReference>
<feature type="region of interest" description="Disordered" evidence="7">
    <location>
        <begin position="1566"/>
        <end position="1632"/>
    </location>
</feature>
<feature type="transmembrane region" description="Helical" evidence="8">
    <location>
        <begin position="363"/>
        <end position="388"/>
    </location>
</feature>
<dbReference type="InterPro" id="IPR022031">
    <property type="entry name" value="Rif1_N"/>
</dbReference>
<gene>
    <name evidence="10" type="ORF">EYC80_006294</name>
</gene>
<dbReference type="Proteomes" id="UP000326757">
    <property type="component" value="Unassembled WGS sequence"/>
</dbReference>
<evidence type="ECO:0000256" key="3">
    <source>
        <dbReference type="ARBA" id="ARBA00022454"/>
    </source>
</evidence>
<feature type="region of interest" description="Disordered" evidence="7">
    <location>
        <begin position="2160"/>
        <end position="2252"/>
    </location>
</feature>
<dbReference type="Pfam" id="PF12231">
    <property type="entry name" value="Rif1_N"/>
    <property type="match status" value="1"/>
</dbReference>
<evidence type="ECO:0000256" key="1">
    <source>
        <dbReference type="ARBA" id="ARBA00004123"/>
    </source>
</evidence>
<keyword evidence="8" id="KW-1133">Transmembrane helix</keyword>
<sequence>MASNARWPILHGRRRNVDELDLTLHADGLMDICKLALISKRPMVFGVAIPWLIFNLSVQATIAAISLTYGFDTSKGGYLFSPGNVTIPMMSHFYPQGNNTRPELEDEEYTAHAYGSLGWNYGTGATIAEIPSQGEIYQGLTENVTVFQDQPNNKMVFVFTEYSSSLSSSNAGLLGIYTNRTLEMNYSCSSHRVTSNGNGSSDGNITVQDIGALSVTSFVSNGTTFFTDWPNNCPGIPRCAVVQAFESSDTDPWYYTCNITVGLTKNDHHNVSFISDKMAYIAARAIANTGYSTGYSPYYYQQTSSYPQKTVWGIPVNGNASWIGTQIVAFGLSSISGAAAFNPLTFYSGAEPHTGLTLSANHIYLFSLIVFLIPAVQFFMCFGVAVWANRVVVQDDTYIGMSLLLRPIADALYEVSEGRDNKAFRDEKRRIMVSMRVFPIESLAMISLELSNGMDHDGVMIANGLMEQCKVMVPPSPASAKSIIPEPRPPTSAKLDVSEPRQPWYRVFLGSKEILPRKPEIVTPDSSADLASTPTTTKKKVGWSEKYDYKDPPKIITDKKILFAQALSPLTPSAERKATKSILKPHHVPGSIHLSDPFGESISKQLAGQDRSSRLDAYMTLSGALKACDNVPDRKALSDKMDLILQFIKRDMNAKHESGALDIQLTKEALVLTSSFLHKKSISDMLTPDFSCYLVDYALKNFENPGLTKEIARHLMFIIAQQKFSARIMTAERVTRLVSALHKVEDIVKGKSIIEQRIDIYRTFLRQSRNNMISNLDWLEDLLSDMLSSYPNIRSAAIAFGEEAGLDLGTEIKVSSKLMEIFKGVDGRDVRYGDFCADRLRKMVARKPPGPAPRIWAVVILFLRARPQQVEHWAFIKPWLDVIKVCFNSGDQDTRIATNLAWNRMVFVIAQDEKVSSNMMHTLSQPLIGQLQRKDVRKVSNSENLYRKSTLSSICNLLYYSIKPNATSAQLDVFWDSYIFELIGKSLTPTDYRENLASAEQDLSDACNILRGLFDSRTQRFWMSTRAMNDNHLTATELPGLDPRWLRKSAPRVFKVLSPIMELLYWDFAFPKSKISLLWETYTTSISSAAAKEVKTSNDTMACLAFLFGTLYKIWQKGPDGLHSPTPHRKDEANFFASFKVLVTTVISGLGVLPFTERLLSMGQQDSFIVVATPSHRPGKIKGEVRSPLHHLFLLLASASPGSKYDLRFSEMAEAILTPFFEARRLSKGKMDLVKDLLEILPTDNIDFCGALWTILAKFATAAINFRDETVVTSSIHDPRPLGGEYRSVARILEVGISLSPREPLEGWKDLFQALVICATTDSGHAGRAVIVVEPIAKTLTSKLQPNNEFCDNEAEYCQILVAQASYPKDWQALDAARKRLWGSATAGPKIHMFDPHKSSICNLLGELEALLVRCPKALFSEALVHLQDGIVCWIRDDEVKLHGASSLSGTVNSLWGKICSLLVSTTNDIPKLLNDLEPLLCSGLGSERVSIANMTIEMWKELFGSFKGDIQYPPQVKEVLSKLVPMADLPLSLLTENSEDQTPENHRQPLVVFDTQTDSIISSVNLPKSSKKASTSRITQSSKQKFLASSPQVVINVRNMESQKSSRETTPEPGKRKSRKNSVAKLRHDDSQIQFEAIAGSSPLSEATYDSQLLTERQKEVRERQAGVAAMFPDIRSSPRLSSRPTPKNIDNEIDLPPHLSSSSKLCLDTPADSKRQSTPDTQVIENQDTFLASSPTPARSLLASNSVSRQPSLLAVAVDLHSLPPIYNANDMEMPSSPPQAETRNDVPQNDQSEQSPLPPDSSTYESTLPPTSSDEFNVTSFPTNFPDATNEDAIINNLPETSAQIDHYDFDPGQTMSTYKSTPSCSGKGENLDSTIELTSSEEQARDVSLQHIAIEHRASDLQKDQIIETTKDLEVSNDPVFLSTPRRSQGRAARTQPAPNTSKDILLTAKISEIPSDGILDDSEIFEDALTSPQALPPRIQKLSEAVPLLDNTSSPLSDFDESSFIRLAKSVDRTLAENREGIGHPAHALAELSTQSLNITISETPRVIQGSERRSPVRPVSQSSACQFLIPETPAPQFTGKSDKDNTETEPGADESDAGSVIIVSPRVACQVSPNNTSKSRKPRRHVTPVKVKIENEDEDNTLAKKRKFDSAFKAGGAVPDSQETLSDVQSAPLSKKRRFRSVKTPEPALIEKVSPPRSAQSQQPTQSQRSQRATRRITRSSQAKINLKNTSSMSGSRDLSSAPGGVEANSSIVAIGLPAANISSNEALDETTLGETELEEQSSSSLDRSELDMVEETLLQSQIAEDMELRSQQFTNDQQEEVKEPAKAAPTSQSIKEKLLGLIKDLEIAALSRREVNEIEDVFMDAKSKLYEAGKRGKRLADD</sequence>
<dbReference type="PANTHER" id="PTHR22928">
    <property type="entry name" value="TELOMERE-ASSOCIATED PROTEIN RIF1"/>
    <property type="match status" value="1"/>
</dbReference>
<feature type="region of interest" description="Disordered" evidence="7">
    <location>
        <begin position="2318"/>
        <end position="2339"/>
    </location>
</feature>
<proteinExistence type="predicted"/>
<feature type="compositionally biased region" description="Low complexity" evidence="7">
    <location>
        <begin position="2276"/>
        <end position="2292"/>
    </location>
</feature>
<feature type="domain" description="Telomere-associated protein Rif1 N-terminal" evidence="9">
    <location>
        <begin position="606"/>
        <end position="979"/>
    </location>
</feature>
<name>A0A5N6KH29_MONLA</name>
<accession>A0A5N6KH29</accession>
<keyword evidence="6" id="KW-0131">Cell cycle</keyword>
<dbReference type="GO" id="GO:0005634">
    <property type="term" value="C:nucleus"/>
    <property type="evidence" value="ECO:0007669"/>
    <property type="project" value="UniProtKB-SubCell"/>
</dbReference>
<keyword evidence="4" id="KW-0779">Telomere</keyword>
<organism evidence="10 11">
    <name type="scientific">Monilinia laxa</name>
    <name type="common">Brown rot fungus</name>
    <name type="synonym">Sclerotinia laxa</name>
    <dbReference type="NCBI Taxonomy" id="61186"/>
    <lineage>
        <taxon>Eukaryota</taxon>
        <taxon>Fungi</taxon>
        <taxon>Dikarya</taxon>
        <taxon>Ascomycota</taxon>
        <taxon>Pezizomycotina</taxon>
        <taxon>Leotiomycetes</taxon>
        <taxon>Helotiales</taxon>
        <taxon>Sclerotiniaceae</taxon>
        <taxon>Monilinia</taxon>
    </lineage>
</organism>
<evidence type="ECO:0000256" key="2">
    <source>
        <dbReference type="ARBA" id="ARBA00004574"/>
    </source>
</evidence>
<protein>
    <recommendedName>
        <fullName evidence="9">Telomere-associated protein Rif1 N-terminal domain-containing protein</fullName>
    </recommendedName>
</protein>
<feature type="region of interest" description="Disordered" evidence="7">
    <location>
        <begin position="1770"/>
        <end position="1831"/>
    </location>
</feature>
<feature type="compositionally biased region" description="Low complexity" evidence="7">
    <location>
        <begin position="1677"/>
        <end position="1688"/>
    </location>
</feature>
<keyword evidence="8" id="KW-0812">Transmembrane</keyword>
<dbReference type="SUPFAM" id="SSF48371">
    <property type="entry name" value="ARM repeat"/>
    <property type="match status" value="1"/>
</dbReference>
<reference evidence="10 11" key="1">
    <citation type="submission" date="2019-06" db="EMBL/GenBank/DDBJ databases">
        <title>Genome Sequence of the Brown Rot Fungal Pathogen Monilinia laxa.</title>
        <authorList>
            <person name="De Miccolis Angelini R.M."/>
            <person name="Landi L."/>
            <person name="Abate D."/>
            <person name="Pollastro S."/>
            <person name="Romanazzi G."/>
            <person name="Faretra F."/>
        </authorList>
    </citation>
    <scope>NUCLEOTIDE SEQUENCE [LARGE SCALE GENOMIC DNA]</scope>
    <source>
        <strain evidence="10 11">Mlax316</strain>
    </source>
</reference>
<feature type="compositionally biased region" description="Low complexity" evidence="7">
    <location>
        <begin position="2201"/>
        <end position="2217"/>
    </location>
</feature>
<feature type="region of interest" description="Disordered" evidence="7">
    <location>
        <begin position="2049"/>
        <end position="2144"/>
    </location>
</feature>
<feature type="region of interest" description="Disordered" evidence="7">
    <location>
        <begin position="477"/>
        <end position="496"/>
    </location>
</feature>
<feature type="compositionally biased region" description="Polar residues" evidence="7">
    <location>
        <begin position="2167"/>
        <end position="2178"/>
    </location>
</feature>
<feature type="region of interest" description="Disordered" evidence="7">
    <location>
        <begin position="1662"/>
        <end position="1726"/>
    </location>
</feature>
<evidence type="ECO:0000256" key="5">
    <source>
        <dbReference type="ARBA" id="ARBA00023242"/>
    </source>
</evidence>
<evidence type="ECO:0000259" key="9">
    <source>
        <dbReference type="Pfam" id="PF12231"/>
    </source>
</evidence>
<evidence type="ECO:0000256" key="7">
    <source>
        <dbReference type="SAM" id="MobiDB-lite"/>
    </source>
</evidence>
<feature type="region of interest" description="Disordered" evidence="7">
    <location>
        <begin position="2276"/>
        <end position="2297"/>
    </location>
</feature>
<feature type="compositionally biased region" description="Polar residues" evidence="7">
    <location>
        <begin position="1566"/>
        <end position="1604"/>
    </location>
</feature>
<comment type="caution">
    <text evidence="10">The sequence shown here is derived from an EMBL/GenBank/DDBJ whole genome shotgun (WGS) entry which is preliminary data.</text>
</comment>
<dbReference type="GO" id="GO:0140445">
    <property type="term" value="C:chromosome, telomeric repeat region"/>
    <property type="evidence" value="ECO:0007669"/>
    <property type="project" value="TreeGrafter"/>
</dbReference>
<evidence type="ECO:0000256" key="4">
    <source>
        <dbReference type="ARBA" id="ARBA00022895"/>
    </source>
</evidence>
<evidence type="ECO:0000256" key="6">
    <source>
        <dbReference type="ARBA" id="ARBA00023306"/>
    </source>
</evidence>
<feature type="compositionally biased region" description="Polar residues" evidence="7">
    <location>
        <begin position="2233"/>
        <end position="2245"/>
    </location>
</feature>
<comment type="subcellular location">
    <subcellularLocation>
        <location evidence="2">Chromosome</location>
        <location evidence="2">Telomere</location>
    </subcellularLocation>
    <subcellularLocation>
        <location evidence="1">Nucleus</location>
    </subcellularLocation>
</comment>
<dbReference type="OrthoDB" id="5399929at2759"/>
<keyword evidence="11" id="KW-1185">Reference proteome</keyword>
<evidence type="ECO:0000256" key="8">
    <source>
        <dbReference type="SAM" id="Phobius"/>
    </source>
</evidence>
<feature type="transmembrane region" description="Helical" evidence="8">
    <location>
        <begin position="48"/>
        <end position="71"/>
    </location>
</feature>
<feature type="compositionally biased region" description="Basic residues" evidence="7">
    <location>
        <begin position="2124"/>
        <end position="2133"/>
    </location>
</feature>
<evidence type="ECO:0000313" key="10">
    <source>
        <dbReference type="EMBL" id="KAB8302985.1"/>
    </source>
</evidence>
<dbReference type="GO" id="GO:0000723">
    <property type="term" value="P:telomere maintenance"/>
    <property type="evidence" value="ECO:0007669"/>
    <property type="project" value="TreeGrafter"/>
</dbReference>